<sequence>MLQGPQLGILCSFMSLTAWLIVISPIVVLIMWGSWLTVILGRDIIGLAVVMGGTAILLAFYSIMLWWRTQWQSSSISTCVDKNFDRNSLPVCSSSCIENQGCESSASAPINQQMLDLNLTLSFQEKLNDPRITSMLKRKARQGDLELSVHP</sequence>
<dbReference type="AlphaFoldDB" id="A0A484NE22"/>
<dbReference type="EMBL" id="OOIL02006565">
    <property type="protein sequence ID" value="VFQ98084.1"/>
    <property type="molecule type" value="Genomic_DNA"/>
</dbReference>
<dbReference type="PANTHER" id="PTHR31358:SF44">
    <property type="entry name" value="ASPARTATE CARBAMOYLTRANSFERASE, CHLOROPLASTIC"/>
    <property type="match status" value="1"/>
</dbReference>
<feature type="transmembrane region" description="Helical" evidence="1">
    <location>
        <begin position="44"/>
        <end position="67"/>
    </location>
</feature>
<keyword evidence="3" id="KW-1185">Reference proteome</keyword>
<organism evidence="2 3">
    <name type="scientific">Cuscuta campestris</name>
    <dbReference type="NCBI Taxonomy" id="132261"/>
    <lineage>
        <taxon>Eukaryota</taxon>
        <taxon>Viridiplantae</taxon>
        <taxon>Streptophyta</taxon>
        <taxon>Embryophyta</taxon>
        <taxon>Tracheophyta</taxon>
        <taxon>Spermatophyta</taxon>
        <taxon>Magnoliopsida</taxon>
        <taxon>eudicotyledons</taxon>
        <taxon>Gunneridae</taxon>
        <taxon>Pentapetalae</taxon>
        <taxon>asterids</taxon>
        <taxon>lamiids</taxon>
        <taxon>Solanales</taxon>
        <taxon>Convolvulaceae</taxon>
        <taxon>Cuscuteae</taxon>
        <taxon>Cuscuta</taxon>
        <taxon>Cuscuta subgen. Grammica</taxon>
        <taxon>Cuscuta sect. Cleistogrammica</taxon>
    </lineage>
</organism>
<evidence type="ECO:0000313" key="2">
    <source>
        <dbReference type="EMBL" id="VFQ98084.1"/>
    </source>
</evidence>
<protein>
    <submittedName>
        <fullName evidence="2">Uncharacterized protein</fullName>
    </submittedName>
</protein>
<evidence type="ECO:0000313" key="3">
    <source>
        <dbReference type="Proteomes" id="UP000595140"/>
    </source>
</evidence>
<dbReference type="GO" id="GO:0008017">
    <property type="term" value="F:microtubule binding"/>
    <property type="evidence" value="ECO:0007669"/>
    <property type="project" value="InterPro"/>
</dbReference>
<dbReference type="PANTHER" id="PTHR31358">
    <property type="entry name" value="PROTEIN WVD2-LIKE 4"/>
    <property type="match status" value="1"/>
</dbReference>
<keyword evidence="1" id="KW-1133">Transmembrane helix</keyword>
<keyword evidence="1" id="KW-0472">Membrane</keyword>
<gene>
    <name evidence="2" type="ORF">CCAM_LOCUS39860</name>
</gene>
<feature type="transmembrane region" description="Helical" evidence="1">
    <location>
        <begin position="7"/>
        <end position="32"/>
    </location>
</feature>
<dbReference type="InterPro" id="IPR044833">
    <property type="entry name" value="WDL5/6"/>
</dbReference>
<reference evidence="2 3" key="1">
    <citation type="submission" date="2018-04" db="EMBL/GenBank/DDBJ databases">
        <authorList>
            <person name="Vogel A."/>
        </authorList>
    </citation>
    <scope>NUCLEOTIDE SEQUENCE [LARGE SCALE GENOMIC DNA]</scope>
</reference>
<keyword evidence="1" id="KW-0812">Transmembrane</keyword>
<name>A0A484NE22_9ASTE</name>
<accession>A0A484NE22</accession>
<dbReference type="OrthoDB" id="1286645at2759"/>
<proteinExistence type="predicted"/>
<evidence type="ECO:0000256" key="1">
    <source>
        <dbReference type="SAM" id="Phobius"/>
    </source>
</evidence>
<dbReference type="Proteomes" id="UP000595140">
    <property type="component" value="Unassembled WGS sequence"/>
</dbReference>